<accession>A0AA44IEJ1</accession>
<keyword evidence="2" id="KW-0812">Transmembrane</keyword>
<reference evidence="3 4" key="1">
    <citation type="submission" date="2020-04" db="EMBL/GenBank/DDBJ databases">
        <title>MicrobeNet Type strains.</title>
        <authorList>
            <person name="Nicholson A.C."/>
        </authorList>
    </citation>
    <scope>NUCLEOTIDE SEQUENCE [LARGE SCALE GENOMIC DNA]</scope>
    <source>
        <strain evidence="3 4">DSM 40738</strain>
    </source>
</reference>
<organism evidence="3 4">
    <name type="scientific">Streptomyces somaliensis (strain ATCC 33201 / DSM 40738 / JCM 12659 / KCTC 9044 / NCTC 11332 / NRRL B-12077 / IP 733)</name>
    <dbReference type="NCBI Taxonomy" id="1134445"/>
    <lineage>
        <taxon>Bacteria</taxon>
        <taxon>Bacillati</taxon>
        <taxon>Actinomycetota</taxon>
        <taxon>Actinomycetes</taxon>
        <taxon>Kitasatosporales</taxon>
        <taxon>Streptomycetaceae</taxon>
        <taxon>Streptomyces</taxon>
    </lineage>
</organism>
<sequence>MDVWTIMTAVSAVLGNLIAVGVALASLRRADMALKQAEEIARDARDAHYRIEGAASATAWREQVIALHDRGLTPEQIRRIMELEDGGEGYERGNGRIDDILRDVPQRQGG</sequence>
<evidence type="ECO:0000256" key="2">
    <source>
        <dbReference type="SAM" id="Phobius"/>
    </source>
</evidence>
<dbReference type="AlphaFoldDB" id="A0AA44IEJ1"/>
<comment type="caution">
    <text evidence="3">The sequence shown here is derived from an EMBL/GenBank/DDBJ whole genome shotgun (WGS) entry which is preliminary data.</text>
</comment>
<evidence type="ECO:0000256" key="1">
    <source>
        <dbReference type="SAM" id="MobiDB-lite"/>
    </source>
</evidence>
<keyword evidence="2" id="KW-1133">Transmembrane helix</keyword>
<proteinExistence type="predicted"/>
<protein>
    <submittedName>
        <fullName evidence="3">Uncharacterized protein</fullName>
    </submittedName>
</protein>
<dbReference type="Proteomes" id="UP000570003">
    <property type="component" value="Unassembled WGS sequence"/>
</dbReference>
<evidence type="ECO:0000313" key="3">
    <source>
        <dbReference type="EMBL" id="NKY15711.1"/>
    </source>
</evidence>
<gene>
    <name evidence="3" type="ORF">HGA06_16595</name>
</gene>
<dbReference type="EMBL" id="JAAXOU010000211">
    <property type="protein sequence ID" value="NKY15711.1"/>
    <property type="molecule type" value="Genomic_DNA"/>
</dbReference>
<evidence type="ECO:0000313" key="4">
    <source>
        <dbReference type="Proteomes" id="UP000570003"/>
    </source>
</evidence>
<feature type="transmembrane region" description="Helical" evidence="2">
    <location>
        <begin position="6"/>
        <end position="27"/>
    </location>
</feature>
<dbReference type="RefSeq" id="WP_168439885.1">
    <property type="nucleotide sequence ID" value="NZ_JAAXOU010000211.1"/>
</dbReference>
<keyword evidence="2" id="KW-0472">Membrane</keyword>
<keyword evidence="4" id="KW-1185">Reference proteome</keyword>
<feature type="region of interest" description="Disordered" evidence="1">
    <location>
        <begin position="90"/>
        <end position="110"/>
    </location>
</feature>
<name>A0AA44IEJ1_STRE0</name>